<reference evidence="2 3" key="1">
    <citation type="submission" date="2018-08" db="EMBL/GenBank/DDBJ databases">
        <title>Verrucosispora craniellae sp. nov., isolated from a marine sponge in the South China Sea.</title>
        <authorList>
            <person name="Li L."/>
            <person name="Lin H.W."/>
        </authorList>
    </citation>
    <scope>NUCLEOTIDE SEQUENCE [LARGE SCALE GENOMIC DNA]</scope>
    <source>
        <strain evidence="2 3">LHW63014</strain>
    </source>
</reference>
<dbReference type="OrthoDB" id="1420765at2"/>
<evidence type="ECO:0000313" key="3">
    <source>
        <dbReference type="Proteomes" id="UP000262621"/>
    </source>
</evidence>
<keyword evidence="1" id="KW-0472">Membrane</keyword>
<comment type="caution">
    <text evidence="2">The sequence shown here is derived from an EMBL/GenBank/DDBJ whole genome shotgun (WGS) entry which is preliminary data.</text>
</comment>
<keyword evidence="1" id="KW-0812">Transmembrane</keyword>
<accession>A0A372FQY3</accession>
<feature type="transmembrane region" description="Helical" evidence="1">
    <location>
        <begin position="66"/>
        <end position="85"/>
    </location>
</feature>
<name>A0A372FQY3_9ACTN</name>
<evidence type="ECO:0000313" key="2">
    <source>
        <dbReference type="EMBL" id="RFS39317.1"/>
    </source>
</evidence>
<keyword evidence="3" id="KW-1185">Reference proteome</keyword>
<dbReference type="Proteomes" id="UP000262621">
    <property type="component" value="Unassembled WGS sequence"/>
</dbReference>
<feature type="transmembrane region" description="Helical" evidence="1">
    <location>
        <begin position="178"/>
        <end position="198"/>
    </location>
</feature>
<sequence>MITVLRFWAQVRALPVAQATAVAQAASRSEAAGGGGTGTLAIATRADTTTITDVEQSGGFHPADHAPVFLMLGVILTGLGGAMSVTHPLTANPPVNILFGEPCLWLGVLLLGAGLHLSRSQHLSAGAIKAASPVVFGVGLILAFCAAAIARFELIGAAPVEEPITGLLHAYPVVENTFFVLLYALSAAGALAFPWLLSRAGDLAWTIMKWSWSIAGLGFLIFSALNFYTHIGMMVNLTRPDAAFRF</sequence>
<keyword evidence="1" id="KW-1133">Transmembrane helix</keyword>
<proteinExistence type="predicted"/>
<evidence type="ECO:0000256" key="1">
    <source>
        <dbReference type="SAM" id="Phobius"/>
    </source>
</evidence>
<organism evidence="2 3">
    <name type="scientific">Micromonospora craniellae</name>
    <dbReference type="NCBI Taxonomy" id="2294034"/>
    <lineage>
        <taxon>Bacteria</taxon>
        <taxon>Bacillati</taxon>
        <taxon>Actinomycetota</taxon>
        <taxon>Actinomycetes</taxon>
        <taxon>Micromonosporales</taxon>
        <taxon>Micromonosporaceae</taxon>
        <taxon>Micromonospora</taxon>
    </lineage>
</organism>
<dbReference type="Pfam" id="PF06168">
    <property type="entry name" value="DUF981"/>
    <property type="match status" value="1"/>
</dbReference>
<gene>
    <name evidence="2" type="ORF">D0Q02_30790</name>
</gene>
<dbReference type="InterPro" id="IPR009324">
    <property type="entry name" value="DUF981"/>
</dbReference>
<protein>
    <submittedName>
        <fullName evidence="2">DUF981 family protein</fullName>
    </submittedName>
</protein>
<feature type="transmembrane region" description="Helical" evidence="1">
    <location>
        <begin position="97"/>
        <end position="118"/>
    </location>
</feature>
<dbReference type="EMBL" id="QVFU01000124">
    <property type="protein sequence ID" value="RFS39317.1"/>
    <property type="molecule type" value="Genomic_DNA"/>
</dbReference>
<dbReference type="AlphaFoldDB" id="A0A372FQY3"/>
<feature type="transmembrane region" description="Helical" evidence="1">
    <location>
        <begin position="130"/>
        <end position="150"/>
    </location>
</feature>
<feature type="transmembrane region" description="Helical" evidence="1">
    <location>
        <begin position="210"/>
        <end position="231"/>
    </location>
</feature>